<evidence type="ECO:0000256" key="10">
    <source>
        <dbReference type="RuleBase" id="RU361199"/>
    </source>
</evidence>
<keyword evidence="7" id="KW-1015">Disulfide bond</keyword>
<evidence type="ECO:0000256" key="4">
    <source>
        <dbReference type="ARBA" id="ARBA00022723"/>
    </source>
</evidence>
<accession>A0A8K0CZI6</accession>
<evidence type="ECO:0000256" key="9">
    <source>
        <dbReference type="ARBA" id="ARBA00023295"/>
    </source>
</evidence>
<dbReference type="Gene3D" id="3.20.110.10">
    <property type="entry name" value="Glycoside hydrolase 38, N terminal domain"/>
    <property type="match status" value="1"/>
</dbReference>
<dbReference type="Gene3D" id="2.60.40.1360">
    <property type="match status" value="1"/>
</dbReference>
<comment type="similarity">
    <text evidence="2 10">Belongs to the glycosyl hydrolase 38 family.</text>
</comment>
<keyword evidence="9 10" id="KW-0326">Glycosidase</keyword>
<organism evidence="12 13">
    <name type="scientific">Ignelater luminosus</name>
    <name type="common">Cucubano</name>
    <name type="synonym">Pyrophorus luminosus</name>
    <dbReference type="NCBI Taxonomy" id="2038154"/>
    <lineage>
        <taxon>Eukaryota</taxon>
        <taxon>Metazoa</taxon>
        <taxon>Ecdysozoa</taxon>
        <taxon>Arthropoda</taxon>
        <taxon>Hexapoda</taxon>
        <taxon>Insecta</taxon>
        <taxon>Pterygota</taxon>
        <taxon>Neoptera</taxon>
        <taxon>Endopterygota</taxon>
        <taxon>Coleoptera</taxon>
        <taxon>Polyphaga</taxon>
        <taxon>Elateriformia</taxon>
        <taxon>Elateroidea</taxon>
        <taxon>Elateridae</taxon>
        <taxon>Agrypninae</taxon>
        <taxon>Pyrophorini</taxon>
        <taxon>Ignelater</taxon>
    </lineage>
</organism>
<dbReference type="PANTHER" id="PTHR11607">
    <property type="entry name" value="ALPHA-MANNOSIDASE"/>
    <property type="match status" value="1"/>
</dbReference>
<dbReference type="EC" id="3.2.1.-" evidence="10"/>
<dbReference type="Gene3D" id="2.60.40.1180">
    <property type="entry name" value="Golgi alpha-mannosidase II"/>
    <property type="match status" value="1"/>
</dbReference>
<dbReference type="CDD" id="cd10810">
    <property type="entry name" value="GH38N_AMII_LAM_like"/>
    <property type="match status" value="1"/>
</dbReference>
<dbReference type="GO" id="GO:0006013">
    <property type="term" value="P:mannose metabolic process"/>
    <property type="evidence" value="ECO:0007669"/>
    <property type="project" value="InterPro"/>
</dbReference>
<dbReference type="Pfam" id="PF09261">
    <property type="entry name" value="Alpha-mann_mid"/>
    <property type="match status" value="1"/>
</dbReference>
<dbReference type="FunFam" id="3.20.110.10:FF:000001">
    <property type="entry name" value="Alpha-mannosidase"/>
    <property type="match status" value="1"/>
</dbReference>
<dbReference type="SMART" id="SM00872">
    <property type="entry name" value="Alpha-mann_mid"/>
    <property type="match status" value="1"/>
</dbReference>
<evidence type="ECO:0000313" key="12">
    <source>
        <dbReference type="EMBL" id="KAF2893287.1"/>
    </source>
</evidence>
<proteinExistence type="inferred from homology"/>
<dbReference type="InterPro" id="IPR015341">
    <property type="entry name" value="Glyco_hydro_38_cen"/>
</dbReference>
<gene>
    <name evidence="12" type="ORF">ILUMI_12888</name>
</gene>
<dbReference type="GO" id="GO:0030246">
    <property type="term" value="F:carbohydrate binding"/>
    <property type="evidence" value="ECO:0007669"/>
    <property type="project" value="InterPro"/>
</dbReference>
<comment type="cofactor">
    <cofactor evidence="10">
        <name>Zn(2+)</name>
        <dbReference type="ChEBI" id="CHEBI:29105"/>
    </cofactor>
    <text evidence="10">Binds 1 zinc ion per subunit.</text>
</comment>
<keyword evidence="5 10" id="KW-0378">Hydrolase</keyword>
<dbReference type="Pfam" id="PF07748">
    <property type="entry name" value="Glyco_hydro_38C"/>
    <property type="match status" value="1"/>
</dbReference>
<dbReference type="InterPro" id="IPR050843">
    <property type="entry name" value="Glycosyl_Hydrlase_38"/>
</dbReference>
<dbReference type="InterPro" id="IPR013780">
    <property type="entry name" value="Glyco_hydro_b"/>
</dbReference>
<dbReference type="FunFam" id="1.20.1270.50:FF:000003">
    <property type="entry name" value="Alpha-mannosidase"/>
    <property type="match status" value="1"/>
</dbReference>
<dbReference type="GO" id="GO:0005764">
    <property type="term" value="C:lysosome"/>
    <property type="evidence" value="ECO:0007669"/>
    <property type="project" value="TreeGrafter"/>
</dbReference>
<keyword evidence="10" id="KW-0732">Signal</keyword>
<dbReference type="FunFam" id="1.20.1270.50:FF:000002">
    <property type="entry name" value="Alpha-mannosidase"/>
    <property type="match status" value="1"/>
</dbReference>
<protein>
    <recommendedName>
        <fullName evidence="3 10">Alpha-mannosidase</fullName>
        <ecNumber evidence="10">3.2.1.-</ecNumber>
    </recommendedName>
</protein>
<evidence type="ECO:0000313" key="13">
    <source>
        <dbReference type="Proteomes" id="UP000801492"/>
    </source>
</evidence>
<dbReference type="Pfam" id="PF01074">
    <property type="entry name" value="Glyco_hydro_38N"/>
    <property type="match status" value="1"/>
</dbReference>
<name>A0A8K0CZI6_IGNLU</name>
<dbReference type="InterPro" id="IPR041147">
    <property type="entry name" value="GH38_C"/>
</dbReference>
<evidence type="ECO:0000256" key="3">
    <source>
        <dbReference type="ARBA" id="ARBA00012752"/>
    </source>
</evidence>
<dbReference type="InterPro" id="IPR011682">
    <property type="entry name" value="Glyco_hydro_38_C"/>
</dbReference>
<dbReference type="GO" id="GO:0004559">
    <property type="term" value="F:alpha-mannosidase activity"/>
    <property type="evidence" value="ECO:0007669"/>
    <property type="project" value="UniProtKB-EC"/>
</dbReference>
<dbReference type="InterPro" id="IPR011330">
    <property type="entry name" value="Glyco_hydro/deAcase_b/a-brl"/>
</dbReference>
<feature type="signal peptide" evidence="10">
    <location>
        <begin position="1"/>
        <end position="31"/>
    </location>
</feature>
<dbReference type="AlphaFoldDB" id="A0A8K0CZI6"/>
<sequence length="1029" mass="117318">MYLFLSLALLWNIMKFTICLLLLCVSVVVLSIPVTKPTKNQCGYQACTGTDPDALNVHIVAHSHDDVGWLKTVDQYYYGTNSSIQFAGVQYIIDSVVMALQKNPERKFIQVESAFLRKWWLEQTEDKRQEFINLINNGQLEIVGGAWSMNDEAAVHYQSTIDQFTFGLKYVHDILGECGRPKIGWQIDPFGHTREMASIFAQLGFDAFFFARLDWRDKGERLKTKTAEMLWRGSASLKDDTFVFTHALYNHYSPPPSFYFDVLSNDDPLIPDTTSTEYNLANKVKDFTDFVNKQARNYSTNNIIITMGNDFTYQDAHYSFKNLDILIKAYRDNIQRDYQGRRINLLYSTPGCYIKAVNEDAERNNISFQVKTDDFIPYASDYHTYWSGYYTSRPTQKRFERQGNNLLQVTKQLTALSGKKATELDKNLFDLKSAMGIMQHHDAITGTEKQHVAQDYARIVMKAFDKSHKTVNEALPIILSKDGQQVHLNFESCLLANVSHCEASQKKRFVVTIHNPLSRKVSQYVRLPVDSDRFTITGPQGETVKWQTTPSIDNFNLPNIQSSRFDLVFLAEDLPPLGLKSYYVVNENFGKQPKDITPSNSFTLGDDEKIQVQINSNTGFMHAATLNGLTLPVRQELMYYIGAQGNNMVFENRSSGAYIFRPDPKNPTAKPFTESLIETTKIYKGDLVDEAHQTFNDWNKQIIRVYKKENHVEFDWLVGPIDISDNQSREIISRFTTNLNHETFLTDSNGRELITRRNDYRATYNYSKEEAVAGNYYPVTSGISIIDEQKAVELAVLTDRAQGGASLSMGELELMVHRRLLKDDAFGVGEALNETEFGKGMVARGQLYLTFGSNVPTGNSGYTRRKQREIAQRKLLAPWVFVANAESSENSLENLQNSFKFEFAGLKRPLPDDVQILTLEHWDADTVLLRLEHILEQHENANNVTVDLNDLFTTFKIESLVETTLGANHRLEDDVRLQWKVGGCLAALTDCGQMPPRTPAKKNADDPSSLQIRLKPMEIRTFKAKVTFN</sequence>
<evidence type="ECO:0000256" key="2">
    <source>
        <dbReference type="ARBA" id="ARBA00009792"/>
    </source>
</evidence>
<dbReference type="Gene3D" id="2.70.98.30">
    <property type="entry name" value="Golgi alpha-mannosidase II, domain 4"/>
    <property type="match status" value="1"/>
</dbReference>
<dbReference type="FunFam" id="2.70.98.30:FF:000003">
    <property type="entry name" value="Alpha-mannosidase"/>
    <property type="match status" value="1"/>
</dbReference>
<dbReference type="InterPro" id="IPR037094">
    <property type="entry name" value="Glyco_hydro_38_cen_sf"/>
</dbReference>
<dbReference type="InterPro" id="IPR027291">
    <property type="entry name" value="Glyco_hydro_38_N_sf"/>
</dbReference>
<evidence type="ECO:0000259" key="11">
    <source>
        <dbReference type="SMART" id="SM00872"/>
    </source>
</evidence>
<evidence type="ECO:0000256" key="1">
    <source>
        <dbReference type="ARBA" id="ARBA00000365"/>
    </source>
</evidence>
<dbReference type="PANTHER" id="PTHR11607:SF3">
    <property type="entry name" value="LYSOSOMAL ALPHA-MANNOSIDASE"/>
    <property type="match status" value="1"/>
</dbReference>
<feature type="domain" description="Glycoside hydrolase family 38 central" evidence="11">
    <location>
        <begin position="384"/>
        <end position="460"/>
    </location>
</feature>
<evidence type="ECO:0000256" key="6">
    <source>
        <dbReference type="ARBA" id="ARBA00022833"/>
    </source>
</evidence>
<dbReference type="SUPFAM" id="SSF74650">
    <property type="entry name" value="Galactose mutarotase-like"/>
    <property type="match status" value="1"/>
</dbReference>
<comment type="catalytic activity">
    <reaction evidence="1">
        <text>Hydrolysis of terminal, non-reducing alpha-D-mannose residues in alpha-D-mannosides.</text>
        <dbReference type="EC" id="3.2.1.24"/>
    </reaction>
</comment>
<keyword evidence="13" id="KW-1185">Reference proteome</keyword>
<dbReference type="Proteomes" id="UP000801492">
    <property type="component" value="Unassembled WGS sequence"/>
</dbReference>
<dbReference type="InterPro" id="IPR011013">
    <property type="entry name" value="Gal_mutarotase_sf_dom"/>
</dbReference>
<dbReference type="SUPFAM" id="SSF88713">
    <property type="entry name" value="Glycoside hydrolase/deacetylase"/>
    <property type="match status" value="1"/>
</dbReference>
<evidence type="ECO:0000256" key="7">
    <source>
        <dbReference type="ARBA" id="ARBA00023157"/>
    </source>
</evidence>
<feature type="chain" id="PRO_5035488691" description="Alpha-mannosidase" evidence="10">
    <location>
        <begin position="32"/>
        <end position="1029"/>
    </location>
</feature>
<dbReference type="InterPro" id="IPR028995">
    <property type="entry name" value="Glyco_hydro_57/38_cen_sf"/>
</dbReference>
<reference evidence="12" key="1">
    <citation type="submission" date="2019-08" db="EMBL/GenBank/DDBJ databases">
        <title>The genome of the North American firefly Photinus pyralis.</title>
        <authorList>
            <consortium name="Photinus pyralis genome working group"/>
            <person name="Fallon T.R."/>
            <person name="Sander Lower S.E."/>
            <person name="Weng J.-K."/>
        </authorList>
    </citation>
    <scope>NUCLEOTIDE SEQUENCE</scope>
    <source>
        <strain evidence="12">TRF0915ILg1</strain>
        <tissue evidence="12">Whole body</tissue>
    </source>
</reference>
<dbReference type="Gene3D" id="1.20.1270.50">
    <property type="entry name" value="Glycoside hydrolase family 38, central domain"/>
    <property type="match status" value="2"/>
</dbReference>
<comment type="caution">
    <text evidence="12">The sequence shown here is derived from an EMBL/GenBank/DDBJ whole genome shotgun (WGS) entry which is preliminary data.</text>
</comment>
<keyword evidence="4 10" id="KW-0479">Metal-binding</keyword>
<keyword evidence="6 10" id="KW-0862">Zinc</keyword>
<dbReference type="EMBL" id="VTPC01008099">
    <property type="protein sequence ID" value="KAF2893287.1"/>
    <property type="molecule type" value="Genomic_DNA"/>
</dbReference>
<evidence type="ECO:0000256" key="8">
    <source>
        <dbReference type="ARBA" id="ARBA00023180"/>
    </source>
</evidence>
<keyword evidence="8" id="KW-0325">Glycoprotein</keyword>
<evidence type="ECO:0000256" key="5">
    <source>
        <dbReference type="ARBA" id="ARBA00022801"/>
    </source>
</evidence>
<dbReference type="OrthoDB" id="2016903at2759"/>
<dbReference type="GO" id="GO:0046872">
    <property type="term" value="F:metal ion binding"/>
    <property type="evidence" value="ECO:0007669"/>
    <property type="project" value="UniProtKB-KW"/>
</dbReference>
<dbReference type="Pfam" id="PF17677">
    <property type="entry name" value="Glyco_hydro38C2"/>
    <property type="match status" value="1"/>
</dbReference>
<dbReference type="SUPFAM" id="SSF88688">
    <property type="entry name" value="Families 57/38 glycoside transferase middle domain"/>
    <property type="match status" value="1"/>
</dbReference>
<dbReference type="InterPro" id="IPR000602">
    <property type="entry name" value="Glyco_hydro_38_N"/>
</dbReference>